<reference evidence="3" key="1">
    <citation type="submission" date="2022-01" db="EMBL/GenBank/DDBJ databases">
        <authorList>
            <person name="Jo J.-H."/>
            <person name="Im W.-T."/>
        </authorList>
    </citation>
    <scope>NUCLEOTIDE SEQUENCE</scope>
    <source>
        <strain evidence="3">XY25</strain>
    </source>
</reference>
<accession>A0ABS9K4V7</accession>
<dbReference type="RefSeq" id="WP_275711515.1">
    <property type="nucleotide sequence ID" value="NZ_JAKLTN010000002.1"/>
</dbReference>
<feature type="domain" description="PIN" evidence="2">
    <location>
        <begin position="2"/>
        <end position="116"/>
    </location>
</feature>
<dbReference type="InterPro" id="IPR002850">
    <property type="entry name" value="PIN_toxin-like"/>
</dbReference>
<dbReference type="NCBIfam" id="TIGR00305">
    <property type="entry name" value="putative toxin-antitoxin system toxin component, PIN family"/>
    <property type="match status" value="1"/>
</dbReference>
<dbReference type="SMART" id="SM00670">
    <property type="entry name" value="PINc"/>
    <property type="match status" value="1"/>
</dbReference>
<evidence type="ECO:0000313" key="4">
    <source>
        <dbReference type="Proteomes" id="UP001165384"/>
    </source>
</evidence>
<name>A0ABS9K4V7_9RHOO</name>
<dbReference type="Proteomes" id="UP001165384">
    <property type="component" value="Unassembled WGS sequence"/>
</dbReference>
<gene>
    <name evidence="3" type="ORF">LZ012_14410</name>
</gene>
<feature type="region of interest" description="Disordered" evidence="1">
    <location>
        <begin position="136"/>
        <end position="157"/>
    </location>
</feature>
<dbReference type="PANTHER" id="PTHR34610:SF3">
    <property type="entry name" value="SSL7007 PROTEIN"/>
    <property type="match status" value="1"/>
</dbReference>
<dbReference type="PANTHER" id="PTHR34610">
    <property type="entry name" value="SSL7007 PROTEIN"/>
    <property type="match status" value="1"/>
</dbReference>
<organism evidence="3 4">
    <name type="scientific">Dechloromonas hankyongensis</name>
    <dbReference type="NCBI Taxonomy" id="2908002"/>
    <lineage>
        <taxon>Bacteria</taxon>
        <taxon>Pseudomonadati</taxon>
        <taxon>Pseudomonadota</taxon>
        <taxon>Betaproteobacteria</taxon>
        <taxon>Rhodocyclales</taxon>
        <taxon>Azonexaceae</taxon>
        <taxon>Dechloromonas</taxon>
    </lineage>
</organism>
<dbReference type="Pfam" id="PF13470">
    <property type="entry name" value="PIN_3"/>
    <property type="match status" value="1"/>
</dbReference>
<keyword evidence="4" id="KW-1185">Reference proteome</keyword>
<evidence type="ECO:0000259" key="2">
    <source>
        <dbReference type="SMART" id="SM00670"/>
    </source>
</evidence>
<evidence type="ECO:0000256" key="1">
    <source>
        <dbReference type="SAM" id="MobiDB-lite"/>
    </source>
</evidence>
<comment type="caution">
    <text evidence="3">The sequence shown here is derived from an EMBL/GenBank/DDBJ whole genome shotgun (WGS) entry which is preliminary data.</text>
</comment>
<proteinExistence type="predicted"/>
<protein>
    <submittedName>
        <fullName evidence="3">Toxin-antitoxin system toxin component, PIN family</fullName>
    </submittedName>
</protein>
<evidence type="ECO:0000313" key="3">
    <source>
        <dbReference type="EMBL" id="MCG2578185.1"/>
    </source>
</evidence>
<sequence length="157" mass="17291">MLRIVLDTNVVLDLFHWANTDAVPIMAALEAGRIQCFADQRTLDELQRVLTYPQLKLTPEMISERYARYSSLVQMVPDGEAPPLPRCKDKDDQKFLELAARCNADVLVSKDKALLKLRGRTKLSFQIVGPAAASRQLAADSGPDTAPDDRSAVPALG</sequence>
<dbReference type="InterPro" id="IPR002716">
    <property type="entry name" value="PIN_dom"/>
</dbReference>
<dbReference type="SUPFAM" id="SSF88723">
    <property type="entry name" value="PIN domain-like"/>
    <property type="match status" value="1"/>
</dbReference>
<dbReference type="InterPro" id="IPR029060">
    <property type="entry name" value="PIN-like_dom_sf"/>
</dbReference>
<dbReference type="EMBL" id="JAKLTN010000002">
    <property type="protein sequence ID" value="MCG2578185.1"/>
    <property type="molecule type" value="Genomic_DNA"/>
</dbReference>